<keyword evidence="3" id="KW-1185">Reference proteome</keyword>
<evidence type="ECO:0000256" key="1">
    <source>
        <dbReference type="SAM" id="Phobius"/>
    </source>
</evidence>
<proteinExistence type="predicted"/>
<evidence type="ECO:0000313" key="2">
    <source>
        <dbReference type="EMBL" id="OMJ23430.1"/>
    </source>
</evidence>
<gene>
    <name evidence="2" type="ORF">AYI70_g2261</name>
</gene>
<keyword evidence="1" id="KW-0472">Membrane</keyword>
<keyword evidence="1" id="KW-0812">Transmembrane</keyword>
<comment type="caution">
    <text evidence="2">The sequence shown here is derived from an EMBL/GenBank/DDBJ whole genome shotgun (WGS) entry which is preliminary data.</text>
</comment>
<feature type="transmembrane region" description="Helical" evidence="1">
    <location>
        <begin position="31"/>
        <end position="49"/>
    </location>
</feature>
<accession>A0A1R1Y989</accession>
<keyword evidence="1" id="KW-1133">Transmembrane helix</keyword>
<organism evidence="2 3">
    <name type="scientific">Smittium culicis</name>
    <dbReference type="NCBI Taxonomy" id="133412"/>
    <lineage>
        <taxon>Eukaryota</taxon>
        <taxon>Fungi</taxon>
        <taxon>Fungi incertae sedis</taxon>
        <taxon>Zoopagomycota</taxon>
        <taxon>Kickxellomycotina</taxon>
        <taxon>Harpellomycetes</taxon>
        <taxon>Harpellales</taxon>
        <taxon>Legeriomycetaceae</taxon>
        <taxon>Smittium</taxon>
    </lineage>
</organism>
<reference evidence="2 3" key="1">
    <citation type="submission" date="2017-01" db="EMBL/GenBank/DDBJ databases">
        <authorList>
            <person name="Mah S.A."/>
            <person name="Swanson W.J."/>
            <person name="Moy G.W."/>
            <person name="Vacquier V.D."/>
        </authorList>
    </citation>
    <scope>NUCLEOTIDE SEQUENCE [LARGE SCALE GENOMIC DNA]</scope>
    <source>
        <strain evidence="2 3">GSMNP</strain>
    </source>
</reference>
<protein>
    <submittedName>
        <fullName evidence="2">Uncharacterized protein</fullName>
    </submittedName>
</protein>
<feature type="transmembrane region" description="Helical" evidence="1">
    <location>
        <begin position="7"/>
        <end position="25"/>
    </location>
</feature>
<sequence length="68" mass="8044">MLEYNWLNFLIILITSPAFFVLIGVKFDLKIAIYTVFVMIQTSWLLEFYKKMDMKTKEITESAEAENV</sequence>
<evidence type="ECO:0000313" key="3">
    <source>
        <dbReference type="Proteomes" id="UP000187283"/>
    </source>
</evidence>
<dbReference type="Proteomes" id="UP000187283">
    <property type="component" value="Unassembled WGS sequence"/>
</dbReference>
<dbReference type="EMBL" id="LSSN01000542">
    <property type="protein sequence ID" value="OMJ23430.1"/>
    <property type="molecule type" value="Genomic_DNA"/>
</dbReference>
<dbReference type="AlphaFoldDB" id="A0A1R1Y989"/>
<name>A0A1R1Y989_9FUNG</name>